<dbReference type="InterPro" id="IPR050281">
    <property type="entry name" value="Flavin_monoamine_oxidase"/>
</dbReference>
<dbReference type="EC" id="1.13.12.3" evidence="3"/>
<dbReference type="InterPro" id="IPR002937">
    <property type="entry name" value="Amino_oxidase"/>
</dbReference>
<dbReference type="Gene3D" id="3.50.50.60">
    <property type="entry name" value="FAD/NAD(P)-binding domain"/>
    <property type="match status" value="1"/>
</dbReference>
<evidence type="ECO:0000313" key="8">
    <source>
        <dbReference type="EMBL" id="BBM86373.1"/>
    </source>
</evidence>
<dbReference type="GO" id="GO:0009063">
    <property type="term" value="P:amino acid catabolic process"/>
    <property type="evidence" value="ECO:0007669"/>
    <property type="project" value="TreeGrafter"/>
</dbReference>
<proteinExistence type="inferred from homology"/>
<gene>
    <name evidence="8" type="ORF">UABAM_04759</name>
</gene>
<dbReference type="InterPro" id="IPR006311">
    <property type="entry name" value="TAT_signal"/>
</dbReference>
<organism evidence="8 9">
    <name type="scientific">Uabimicrobium amorphum</name>
    <dbReference type="NCBI Taxonomy" id="2596890"/>
    <lineage>
        <taxon>Bacteria</taxon>
        <taxon>Pseudomonadati</taxon>
        <taxon>Planctomycetota</taxon>
        <taxon>Candidatus Uabimicrobiia</taxon>
        <taxon>Candidatus Uabimicrobiales</taxon>
        <taxon>Candidatus Uabimicrobiaceae</taxon>
        <taxon>Candidatus Uabimicrobium</taxon>
    </lineage>
</organism>
<evidence type="ECO:0000256" key="6">
    <source>
        <dbReference type="ARBA" id="ARBA00047321"/>
    </source>
</evidence>
<dbReference type="GO" id="GO:0001716">
    <property type="term" value="F:L-amino-acid oxidase activity"/>
    <property type="evidence" value="ECO:0007669"/>
    <property type="project" value="TreeGrafter"/>
</dbReference>
<accession>A0A5S9F5Q5</accession>
<evidence type="ECO:0000313" key="9">
    <source>
        <dbReference type="Proteomes" id="UP000326354"/>
    </source>
</evidence>
<keyword evidence="9" id="KW-1185">Reference proteome</keyword>
<comment type="catalytic activity">
    <reaction evidence="6">
        <text>L-tryptophan + O2 = indole-3-acetamide + CO2 + H2O</text>
        <dbReference type="Rhea" id="RHEA:16165"/>
        <dbReference type="ChEBI" id="CHEBI:15377"/>
        <dbReference type="ChEBI" id="CHEBI:15379"/>
        <dbReference type="ChEBI" id="CHEBI:16031"/>
        <dbReference type="ChEBI" id="CHEBI:16526"/>
        <dbReference type="ChEBI" id="CHEBI:57912"/>
        <dbReference type="EC" id="1.13.12.3"/>
    </reaction>
</comment>
<name>A0A5S9F5Q5_UABAM</name>
<comment type="similarity">
    <text evidence="2">Belongs to the tryptophan 2-monooxygenase family.</text>
</comment>
<dbReference type="GO" id="GO:0050361">
    <property type="term" value="F:tryptophan 2-monooxygenase activity"/>
    <property type="evidence" value="ECO:0007669"/>
    <property type="project" value="UniProtKB-EC"/>
</dbReference>
<dbReference type="GO" id="GO:0009851">
    <property type="term" value="P:auxin biosynthetic process"/>
    <property type="evidence" value="ECO:0007669"/>
    <property type="project" value="UniProtKB-KW"/>
</dbReference>
<dbReference type="OrthoDB" id="547674at2"/>
<evidence type="ECO:0000256" key="2">
    <source>
        <dbReference type="ARBA" id="ARBA00005833"/>
    </source>
</evidence>
<dbReference type="PANTHER" id="PTHR10742:SF342">
    <property type="entry name" value="AMINE OXIDASE"/>
    <property type="match status" value="1"/>
</dbReference>
<dbReference type="Pfam" id="PF01593">
    <property type="entry name" value="Amino_oxidase"/>
    <property type="match status" value="1"/>
</dbReference>
<dbReference type="PANTHER" id="PTHR10742">
    <property type="entry name" value="FLAVIN MONOAMINE OXIDASE"/>
    <property type="match status" value="1"/>
</dbReference>
<evidence type="ECO:0000259" key="7">
    <source>
        <dbReference type="Pfam" id="PF01593"/>
    </source>
</evidence>
<keyword evidence="5" id="KW-0073">Auxin biosynthesis</keyword>
<protein>
    <recommendedName>
        <fullName evidence="4">Tryptophan 2-monooxygenase</fullName>
        <ecNumber evidence="3">1.13.12.3</ecNumber>
    </recommendedName>
</protein>
<evidence type="ECO:0000256" key="4">
    <source>
        <dbReference type="ARBA" id="ARBA00017871"/>
    </source>
</evidence>
<feature type="domain" description="Amine oxidase" evidence="7">
    <location>
        <begin position="63"/>
        <end position="506"/>
    </location>
</feature>
<sequence length="518" mass="57220">MNQNSMSRRNFLIALAEAGGASALYGAMVTMGLMATPTAYAGPPELPAGSGKGKKIVIIGAGLAGLVAAYELSKAGYHCTILEARGRCGGRSKTVRAGDKIHESDSVQICKFDSGKEMYCNLGPARFPTDHSALIGYCQELGVELQILNNHNPFAYLHDDSAFAGKPLQIREVSTNSRGFISELLAKAISKNVLDKELSKDDKEKMRMLLKAYGDLNDVFLYKGSDRSGYAKGGRVNLGIKKAPIDLSELLKSDFWHYKMNWGEILGQGPMMLQPVGGMDMIIKGFEKKVSHLVTKNAVVKKIINTTKGVTVVYHEKKEEKTIHGDFCINTIPIPVLKGIETDFSAEFNRAMHAVPYLNYLKIGFQAKRRFWEKDCHIYGGISWTNQDITQIWYPSSGFNSQKGIVVGAYIFDNAISEKIGKLTPTQRLALAKKQGQKIHPTYSDDVEHGVSCAWHKVPYSLGAMTIEAEHLIPILEKPQGHTYMAGADISYLGHWQEGAVLSSHHTIERIHQRVQKE</sequence>
<dbReference type="RefSeq" id="WP_151970433.1">
    <property type="nucleotide sequence ID" value="NZ_AP019860.1"/>
</dbReference>
<dbReference type="KEGG" id="uam:UABAM_04759"/>
<dbReference type="PROSITE" id="PS51318">
    <property type="entry name" value="TAT"/>
    <property type="match status" value="1"/>
</dbReference>
<evidence type="ECO:0000256" key="5">
    <source>
        <dbReference type="ARBA" id="ARBA00023070"/>
    </source>
</evidence>
<dbReference type="SUPFAM" id="SSF54373">
    <property type="entry name" value="FAD-linked reductases, C-terminal domain"/>
    <property type="match status" value="1"/>
</dbReference>
<dbReference type="AlphaFoldDB" id="A0A5S9F5Q5"/>
<dbReference type="Gene3D" id="1.20.1440.240">
    <property type="match status" value="1"/>
</dbReference>
<dbReference type="Proteomes" id="UP000326354">
    <property type="component" value="Chromosome"/>
</dbReference>
<reference evidence="8 9" key="1">
    <citation type="submission" date="2019-08" db="EMBL/GenBank/DDBJ databases">
        <title>Complete genome sequence of Candidatus Uab amorphum.</title>
        <authorList>
            <person name="Shiratori T."/>
            <person name="Suzuki S."/>
            <person name="Kakizawa Y."/>
            <person name="Ishida K."/>
        </authorList>
    </citation>
    <scope>NUCLEOTIDE SEQUENCE [LARGE SCALE GENOMIC DNA]</scope>
    <source>
        <strain evidence="8 9">SRT547</strain>
    </source>
</reference>
<dbReference type="Gene3D" id="3.90.660.10">
    <property type="match status" value="1"/>
</dbReference>
<dbReference type="EMBL" id="AP019860">
    <property type="protein sequence ID" value="BBM86373.1"/>
    <property type="molecule type" value="Genomic_DNA"/>
</dbReference>
<dbReference type="SUPFAM" id="SSF51905">
    <property type="entry name" value="FAD/NAD(P)-binding domain"/>
    <property type="match status" value="1"/>
</dbReference>
<evidence type="ECO:0000256" key="1">
    <source>
        <dbReference type="ARBA" id="ARBA00004814"/>
    </source>
</evidence>
<comment type="pathway">
    <text evidence="1">Plant hormone metabolism; auxin biosynthesis.</text>
</comment>
<dbReference type="InterPro" id="IPR036188">
    <property type="entry name" value="FAD/NAD-bd_sf"/>
</dbReference>
<evidence type="ECO:0000256" key="3">
    <source>
        <dbReference type="ARBA" id="ARBA00012535"/>
    </source>
</evidence>